<reference evidence="3 4" key="1">
    <citation type="journal article" date="2020" name="Syst. Appl. Microbiol.">
        <title>Alienimonas chondri sp. nov., a novel planctomycete isolated from the biofilm of the red alga Chondrus crispus.</title>
        <authorList>
            <person name="Vitorino I."/>
            <person name="Albuquerque L."/>
            <person name="Wiegand S."/>
            <person name="Kallscheuer N."/>
            <person name="da Costa M.S."/>
            <person name="Lobo-da-Cunha A."/>
            <person name="Jogler C."/>
            <person name="Lage O.M."/>
        </authorList>
    </citation>
    <scope>NUCLEOTIDE SEQUENCE [LARGE SCALE GENOMIC DNA]</scope>
    <source>
        <strain evidence="3 4">LzC2</strain>
    </source>
</reference>
<gene>
    <name evidence="3" type="ORF">LzC2_38350</name>
</gene>
<keyword evidence="4" id="KW-1185">Reference proteome</keyword>
<proteinExistence type="predicted"/>
<dbReference type="Pfam" id="PF12728">
    <property type="entry name" value="HTH_17"/>
    <property type="match status" value="1"/>
</dbReference>
<feature type="domain" description="Helix-turn-helix" evidence="2">
    <location>
        <begin position="11"/>
        <end position="64"/>
    </location>
</feature>
<dbReference type="InterPro" id="IPR041657">
    <property type="entry name" value="HTH_17"/>
</dbReference>
<organism evidence="3 4">
    <name type="scientific">Alienimonas chondri</name>
    <dbReference type="NCBI Taxonomy" id="2681879"/>
    <lineage>
        <taxon>Bacteria</taxon>
        <taxon>Pseudomonadati</taxon>
        <taxon>Planctomycetota</taxon>
        <taxon>Planctomycetia</taxon>
        <taxon>Planctomycetales</taxon>
        <taxon>Planctomycetaceae</taxon>
        <taxon>Alienimonas</taxon>
    </lineage>
</organism>
<evidence type="ECO:0000313" key="3">
    <source>
        <dbReference type="EMBL" id="NNJ27727.1"/>
    </source>
</evidence>
<dbReference type="EMBL" id="WTPX01000191">
    <property type="protein sequence ID" value="NNJ27727.1"/>
    <property type="molecule type" value="Genomic_DNA"/>
</dbReference>
<evidence type="ECO:0000313" key="4">
    <source>
        <dbReference type="Proteomes" id="UP000609651"/>
    </source>
</evidence>
<protein>
    <recommendedName>
        <fullName evidence="2">Helix-turn-helix domain-containing protein</fullName>
    </recommendedName>
</protein>
<feature type="region of interest" description="Disordered" evidence="1">
    <location>
        <begin position="70"/>
        <end position="89"/>
    </location>
</feature>
<dbReference type="RefSeq" id="WP_171189634.1">
    <property type="nucleotide sequence ID" value="NZ_WTPX01000191.1"/>
</dbReference>
<accession>A0ABX1VIY7</accession>
<evidence type="ECO:0000256" key="1">
    <source>
        <dbReference type="SAM" id="MobiDB-lite"/>
    </source>
</evidence>
<comment type="caution">
    <text evidence="3">The sequence shown here is derived from an EMBL/GenBank/DDBJ whole genome shotgun (WGS) entry which is preliminary data.</text>
</comment>
<name>A0ABX1VIY7_9PLAN</name>
<sequence length="89" mass="9797">MPKTTSLAAGLLTTKQTAALIGSTAQHVRDLVHGGALTAIDIAMPGAKRPRYRFHEAEVDRFLKLRTTEPPAKPTRRRTSLLPGVKEYF</sequence>
<dbReference type="Proteomes" id="UP000609651">
    <property type="component" value="Unassembled WGS sequence"/>
</dbReference>
<evidence type="ECO:0000259" key="2">
    <source>
        <dbReference type="Pfam" id="PF12728"/>
    </source>
</evidence>